<name>A0ABV7F9Z3_9GAMM</name>
<keyword evidence="3" id="KW-1185">Reference proteome</keyword>
<evidence type="ECO:0000256" key="1">
    <source>
        <dbReference type="SAM" id="SignalP"/>
    </source>
</evidence>
<feature type="signal peptide" evidence="1">
    <location>
        <begin position="1"/>
        <end position="21"/>
    </location>
</feature>
<comment type="caution">
    <text evidence="2">The sequence shown here is derived from an EMBL/GenBank/DDBJ whole genome shotgun (WGS) entry which is preliminary data.</text>
</comment>
<accession>A0ABV7F9Z3</accession>
<dbReference type="Proteomes" id="UP001595555">
    <property type="component" value="Unassembled WGS sequence"/>
</dbReference>
<dbReference type="RefSeq" id="WP_378115659.1">
    <property type="nucleotide sequence ID" value="NZ_JBHRTF010000002.1"/>
</dbReference>
<dbReference type="EMBL" id="JBHRTF010000002">
    <property type="protein sequence ID" value="MFC3114374.1"/>
    <property type="molecule type" value="Genomic_DNA"/>
</dbReference>
<protein>
    <recommendedName>
        <fullName evidence="4">Outer membrane lipoprotein carrier protein LolA</fullName>
    </recommendedName>
</protein>
<reference evidence="3" key="1">
    <citation type="journal article" date="2019" name="Int. J. Syst. Evol. Microbiol.">
        <title>The Global Catalogue of Microorganisms (GCM) 10K type strain sequencing project: providing services to taxonomists for standard genome sequencing and annotation.</title>
        <authorList>
            <consortium name="The Broad Institute Genomics Platform"/>
            <consortium name="The Broad Institute Genome Sequencing Center for Infectious Disease"/>
            <person name="Wu L."/>
            <person name="Ma J."/>
        </authorList>
    </citation>
    <scope>NUCLEOTIDE SEQUENCE [LARGE SCALE GENOMIC DNA]</scope>
    <source>
        <strain evidence="3">KCTC 52237</strain>
    </source>
</reference>
<keyword evidence="1" id="KW-0732">Signal</keyword>
<feature type="chain" id="PRO_5045928312" description="Outer membrane lipoprotein carrier protein LolA" evidence="1">
    <location>
        <begin position="22"/>
        <end position="210"/>
    </location>
</feature>
<proteinExistence type="predicted"/>
<evidence type="ECO:0000313" key="3">
    <source>
        <dbReference type="Proteomes" id="UP001595555"/>
    </source>
</evidence>
<gene>
    <name evidence="2" type="ORF">ACFODX_02325</name>
</gene>
<sequence>MKKIIVCLLYLTLVSAWPLQAADTVMLQEYLPQSCYQLGRYQQQKSVRGLVKPIETQGYFAFACDKGLLWHTSAPLTETLIYRLQGTTQLVRGDGSQQKLSGVVQRQLGQMLNNLLGGNKAYLEKAFVIARSEQGIQLVPRKKRMEKFLQRIDIAREQDAVSIRLQHPGDEYTAIRVHAIQSFELLNTSECSQQLAVERSADLCQQLFNP</sequence>
<evidence type="ECO:0000313" key="2">
    <source>
        <dbReference type="EMBL" id="MFC3114374.1"/>
    </source>
</evidence>
<dbReference type="Gene3D" id="2.50.20.10">
    <property type="entry name" value="Lipoprotein localisation LolA/LolB/LppX"/>
    <property type="match status" value="1"/>
</dbReference>
<organism evidence="2 3">
    <name type="scientific">Cellvibrio fontiphilus</name>
    <dbReference type="NCBI Taxonomy" id="1815559"/>
    <lineage>
        <taxon>Bacteria</taxon>
        <taxon>Pseudomonadati</taxon>
        <taxon>Pseudomonadota</taxon>
        <taxon>Gammaproteobacteria</taxon>
        <taxon>Cellvibrionales</taxon>
        <taxon>Cellvibrionaceae</taxon>
        <taxon>Cellvibrio</taxon>
    </lineage>
</organism>
<evidence type="ECO:0008006" key="4">
    <source>
        <dbReference type="Google" id="ProtNLM"/>
    </source>
</evidence>